<dbReference type="RefSeq" id="WP_015158901.1">
    <property type="nucleotide sequence ID" value="NC_019697.1"/>
</dbReference>
<name>K9UD28_CHAP6</name>
<evidence type="ECO:0000313" key="1">
    <source>
        <dbReference type="EMBL" id="AFY92725.1"/>
    </source>
</evidence>
<dbReference type="KEGG" id="cmp:Cha6605_1571"/>
<keyword evidence="2" id="KW-1185">Reference proteome</keyword>
<dbReference type="eggNOG" id="COG0346">
    <property type="taxonomic scope" value="Bacteria"/>
</dbReference>
<protein>
    <submittedName>
        <fullName evidence="1">Uncharacterized protein</fullName>
    </submittedName>
</protein>
<dbReference type="HOGENOM" id="CLU_3059848_0_0_3"/>
<proteinExistence type="predicted"/>
<dbReference type="EMBL" id="CP003600">
    <property type="protein sequence ID" value="AFY92725.1"/>
    <property type="molecule type" value="Genomic_DNA"/>
</dbReference>
<gene>
    <name evidence="1" type="ORF">Cha6605_1571</name>
</gene>
<dbReference type="STRING" id="1173020.Cha6605_1571"/>
<reference evidence="1 2" key="1">
    <citation type="submission" date="2012-05" db="EMBL/GenBank/DDBJ databases">
        <title>Finished chromosome of genome of Chamaesiphon sp. PCC 6605.</title>
        <authorList>
            <consortium name="US DOE Joint Genome Institute"/>
            <person name="Gugger M."/>
            <person name="Coursin T."/>
            <person name="Rippka R."/>
            <person name="Tandeau De Marsac N."/>
            <person name="Huntemann M."/>
            <person name="Wei C.-L."/>
            <person name="Han J."/>
            <person name="Detter J.C."/>
            <person name="Han C."/>
            <person name="Tapia R."/>
            <person name="Chen A."/>
            <person name="Kyrpides N."/>
            <person name="Mavromatis K."/>
            <person name="Markowitz V."/>
            <person name="Szeto E."/>
            <person name="Ivanova N."/>
            <person name="Pagani I."/>
            <person name="Pati A."/>
            <person name="Goodwin L."/>
            <person name="Nordberg H.P."/>
            <person name="Cantor M.N."/>
            <person name="Hua S.X."/>
            <person name="Woyke T."/>
            <person name="Kerfeld C.A."/>
        </authorList>
    </citation>
    <scope>NUCLEOTIDE SEQUENCE [LARGE SCALE GENOMIC DNA]</scope>
    <source>
        <strain evidence="2">ATCC 27169 / PCC 6605</strain>
    </source>
</reference>
<sequence>MKITVSALSLNVEDVKASANFVKQYFGFSEEMSTEGLVPLSRPDVGFNLIPEN</sequence>
<evidence type="ECO:0000313" key="2">
    <source>
        <dbReference type="Proteomes" id="UP000010366"/>
    </source>
</evidence>
<dbReference type="AlphaFoldDB" id="K9UD28"/>
<dbReference type="Proteomes" id="UP000010366">
    <property type="component" value="Chromosome"/>
</dbReference>
<organism evidence="1 2">
    <name type="scientific">Chamaesiphon minutus (strain ATCC 27169 / PCC 6605)</name>
    <dbReference type="NCBI Taxonomy" id="1173020"/>
    <lineage>
        <taxon>Bacteria</taxon>
        <taxon>Bacillati</taxon>
        <taxon>Cyanobacteriota</taxon>
        <taxon>Cyanophyceae</taxon>
        <taxon>Gomontiellales</taxon>
        <taxon>Chamaesiphonaceae</taxon>
        <taxon>Chamaesiphon</taxon>
    </lineage>
</organism>
<accession>K9UD28</accession>